<keyword evidence="3" id="KW-1185">Reference proteome</keyword>
<feature type="transmembrane region" description="Helical" evidence="1">
    <location>
        <begin position="21"/>
        <end position="44"/>
    </location>
</feature>
<evidence type="ECO:0008006" key="4">
    <source>
        <dbReference type="Google" id="ProtNLM"/>
    </source>
</evidence>
<organism evidence="2 3">
    <name type="scientific">Ancylobacter novellus (strain ATCC 8093 / DSM 506 / JCM 20403 / CCM 1077 / IAM 12100 / NBRC 12443 / NCIMB 10456)</name>
    <name type="common">Starkeya novella</name>
    <dbReference type="NCBI Taxonomy" id="639283"/>
    <lineage>
        <taxon>Bacteria</taxon>
        <taxon>Pseudomonadati</taxon>
        <taxon>Pseudomonadota</taxon>
        <taxon>Alphaproteobacteria</taxon>
        <taxon>Hyphomicrobiales</taxon>
        <taxon>Xanthobacteraceae</taxon>
        <taxon>Ancylobacter</taxon>
    </lineage>
</organism>
<dbReference type="HOGENOM" id="CLU_064708_0_0_5"/>
<sequence length="376" mass="38992">MSLSDTPSAPTAGTPAKRRRWLIALPAVALVLAAAGWSVAWFYAAGRAQTEIDAWIAREATEGRNWSCANRELGGFPFRFELICAEPTVSFTGAGQWSARMARAHAVAQVWNPSHIIAEFQGPARLSEAASGRELVGNWSLLQVSGVGREGRAERLSVAANDYSLAEGGTTLFSARHAELHVRHHPGEAAGTLDIAAGFKGATGIAPGTPVRASMSNAPGTKPAVTAAVTPAAAPAAPTVDAEFEATVTGVPPFRSMPPAQRLALWQMAGGRVKLLQAEVNGGGGALSASGDLGLDALRRPDGKLDLSLVKAQQLFTALASAGLMPDFMANLAPAMMMAGLPANVDGAKASTFPFVFRDGRVALGILPLGKIGPLF</sequence>
<keyword evidence="1" id="KW-0812">Transmembrane</keyword>
<dbReference type="OrthoDB" id="7169664at2"/>
<dbReference type="STRING" id="639283.Snov_3401"/>
<dbReference type="eggNOG" id="COG4093">
    <property type="taxonomic scope" value="Bacteria"/>
</dbReference>
<evidence type="ECO:0000313" key="3">
    <source>
        <dbReference type="Proteomes" id="UP000006633"/>
    </source>
</evidence>
<protein>
    <recommendedName>
        <fullName evidence="4">DUF2125 domain-containing protein</fullName>
    </recommendedName>
</protein>
<accession>D7A9B3</accession>
<dbReference type="Pfam" id="PF09898">
    <property type="entry name" value="DUF2125"/>
    <property type="match status" value="1"/>
</dbReference>
<dbReference type="AlphaFoldDB" id="D7A9B3"/>
<dbReference type="InterPro" id="IPR018666">
    <property type="entry name" value="DUF2125"/>
</dbReference>
<dbReference type="Proteomes" id="UP000006633">
    <property type="component" value="Chromosome"/>
</dbReference>
<evidence type="ECO:0000256" key="1">
    <source>
        <dbReference type="SAM" id="Phobius"/>
    </source>
</evidence>
<proteinExistence type="predicted"/>
<reference evidence="2 3" key="1">
    <citation type="journal article" date="2012" name="Stand. Genomic Sci.">
        <title>Complete genome sequence of the facultatively chemolithoautotrophic and methylotrophic alpha Proteobacterium Starkeya novella type strain (ATCC 8093(T)).</title>
        <authorList>
            <person name="Kappler U."/>
            <person name="Davenport K."/>
            <person name="Beatson S."/>
            <person name="Lucas S."/>
            <person name="Lapidus A."/>
            <person name="Copeland A."/>
            <person name="Berry K.W."/>
            <person name="Glavina Del Rio T."/>
            <person name="Hammon N."/>
            <person name="Dalin E."/>
            <person name="Tice H."/>
            <person name="Pitluck S."/>
            <person name="Richardson P."/>
            <person name="Bruce D."/>
            <person name="Goodwin L.A."/>
            <person name="Han C."/>
            <person name="Tapia R."/>
            <person name="Detter J.C."/>
            <person name="Chang Y.J."/>
            <person name="Jeffries C.D."/>
            <person name="Land M."/>
            <person name="Hauser L."/>
            <person name="Kyrpides N.C."/>
            <person name="Goker M."/>
            <person name="Ivanova N."/>
            <person name="Klenk H.P."/>
            <person name="Woyke T."/>
        </authorList>
    </citation>
    <scope>NUCLEOTIDE SEQUENCE [LARGE SCALE GENOMIC DNA]</scope>
    <source>
        <strain evidence="3">ATCC 8093 / DSM 506 / JCM 20403 / CCM 1077 / IAM 12100 / NBRC 12443 / NCIMB 10456</strain>
    </source>
</reference>
<name>D7A9B3_ANCN5</name>
<dbReference type="KEGG" id="sno:Snov_3401"/>
<dbReference type="EMBL" id="CP002026">
    <property type="protein sequence ID" value="ADH90675.1"/>
    <property type="molecule type" value="Genomic_DNA"/>
</dbReference>
<keyword evidence="1" id="KW-0472">Membrane</keyword>
<gene>
    <name evidence="2" type="ordered locus">Snov_3401</name>
</gene>
<evidence type="ECO:0000313" key="2">
    <source>
        <dbReference type="EMBL" id="ADH90675.1"/>
    </source>
</evidence>
<dbReference type="RefSeq" id="WP_013168176.1">
    <property type="nucleotide sequence ID" value="NC_014217.1"/>
</dbReference>
<keyword evidence="1" id="KW-1133">Transmembrane helix</keyword>